<protein>
    <submittedName>
        <fullName evidence="1">Uncharacterized protein</fullName>
    </submittedName>
</protein>
<comment type="caution">
    <text evidence="1">The sequence shown here is derived from an EMBL/GenBank/DDBJ whole genome shotgun (WGS) entry which is preliminary data.</text>
</comment>
<name>A0A164PCP0_9CRUS</name>
<evidence type="ECO:0000313" key="1">
    <source>
        <dbReference type="EMBL" id="KZS06709.1"/>
    </source>
</evidence>
<organism evidence="1 2">
    <name type="scientific">Daphnia magna</name>
    <dbReference type="NCBI Taxonomy" id="35525"/>
    <lineage>
        <taxon>Eukaryota</taxon>
        <taxon>Metazoa</taxon>
        <taxon>Ecdysozoa</taxon>
        <taxon>Arthropoda</taxon>
        <taxon>Crustacea</taxon>
        <taxon>Branchiopoda</taxon>
        <taxon>Diplostraca</taxon>
        <taxon>Cladocera</taxon>
        <taxon>Anomopoda</taxon>
        <taxon>Daphniidae</taxon>
        <taxon>Daphnia</taxon>
    </lineage>
</organism>
<reference evidence="1 2" key="1">
    <citation type="submission" date="2016-03" db="EMBL/GenBank/DDBJ databases">
        <title>EvidentialGene: Evidence-directed Construction of Genes on Genomes.</title>
        <authorList>
            <person name="Gilbert D.G."/>
            <person name="Choi J.-H."/>
            <person name="Mockaitis K."/>
            <person name="Colbourne J."/>
            <person name="Pfrender M."/>
        </authorList>
    </citation>
    <scope>NUCLEOTIDE SEQUENCE [LARGE SCALE GENOMIC DNA]</scope>
    <source>
        <strain evidence="1 2">Xinb3</strain>
        <tissue evidence="1">Complete organism</tissue>
    </source>
</reference>
<gene>
    <name evidence="1" type="ORF">APZ42_029741</name>
</gene>
<keyword evidence="2" id="KW-1185">Reference proteome</keyword>
<accession>A0A164PCP0</accession>
<dbReference type="Proteomes" id="UP000076858">
    <property type="component" value="Unassembled WGS sequence"/>
</dbReference>
<evidence type="ECO:0000313" key="2">
    <source>
        <dbReference type="Proteomes" id="UP000076858"/>
    </source>
</evidence>
<proteinExistence type="predicted"/>
<dbReference type="EMBL" id="LRGB01002636">
    <property type="protein sequence ID" value="KZS06709.1"/>
    <property type="molecule type" value="Genomic_DNA"/>
</dbReference>
<dbReference type="AlphaFoldDB" id="A0A164PCP0"/>
<sequence>MTCNIIFFFAETDTVGAERDTIGAKTENISAETERFFNKREDFKYKGGPSVLYGCRKRQNRKCRKKCRNGWTPQARHDYNRKNQFKEKLAGFYVEEQES</sequence>